<sequence>MPNETYSTEENKPTSVIKIDQYYLVVGFEVNVPQAYRNAKTTLSRKIEKHQFMDGNGVWDWGHAFFYIVKNEAVYCFFSYGPSIDKSEAQARGERKTGGGSIIGTSATCQYDIGEVAQLFTVDIDKETADKIKADVDAIYMQTNNYIYNEETEEWERHQSMDKKYRALTNETCAKEAEEILRKHLAPQIPAGMGYVKVKGLSKKAVNPYAWHEKVAAANLNHYTFPEYPNVGRAEKLLAAYNEVDKNGIKTKQYLYKLRTFDVARQLQNEGLEMEPQFNTKSRDLNWYLLAGDEDPLNEHKYR</sequence>
<dbReference type="OrthoDB" id="6680817at2"/>
<proteinExistence type="predicted"/>
<dbReference type="STRING" id="1789224.BFG52_02600"/>
<dbReference type="KEGG" id="ala:BFG52_02600"/>
<dbReference type="Proteomes" id="UP000093391">
    <property type="component" value="Chromosome"/>
</dbReference>
<keyword evidence="2" id="KW-1185">Reference proteome</keyword>
<evidence type="ECO:0000313" key="1">
    <source>
        <dbReference type="EMBL" id="AOA57355.1"/>
    </source>
</evidence>
<gene>
    <name evidence="1" type="ORF">BFG52_02600</name>
</gene>
<dbReference type="EMBL" id="CP016895">
    <property type="protein sequence ID" value="AOA57355.1"/>
    <property type="molecule type" value="Genomic_DNA"/>
</dbReference>
<dbReference type="RefSeq" id="WP_067552246.1">
    <property type="nucleotide sequence ID" value="NZ_CP016895.1"/>
</dbReference>
<name>A0A1B2LWP1_9GAMM</name>
<organism evidence="1 2">
    <name type="scientific">Acinetobacter larvae</name>
    <dbReference type="NCBI Taxonomy" id="1789224"/>
    <lineage>
        <taxon>Bacteria</taxon>
        <taxon>Pseudomonadati</taxon>
        <taxon>Pseudomonadota</taxon>
        <taxon>Gammaproteobacteria</taxon>
        <taxon>Moraxellales</taxon>
        <taxon>Moraxellaceae</taxon>
        <taxon>Acinetobacter</taxon>
    </lineage>
</organism>
<evidence type="ECO:0000313" key="2">
    <source>
        <dbReference type="Proteomes" id="UP000093391"/>
    </source>
</evidence>
<reference evidence="1 2" key="1">
    <citation type="submission" date="2016-08" db="EMBL/GenBank/DDBJ databases">
        <authorList>
            <person name="Seilhamer J.J."/>
        </authorList>
    </citation>
    <scope>NUCLEOTIDE SEQUENCE [LARGE SCALE GENOMIC DNA]</scope>
    <source>
        <strain evidence="1 2">BRTC-1</strain>
    </source>
</reference>
<accession>A0A1B2LWP1</accession>
<dbReference type="AlphaFoldDB" id="A0A1B2LWP1"/>
<protein>
    <submittedName>
        <fullName evidence="1">Uncharacterized protein</fullName>
    </submittedName>
</protein>